<proteinExistence type="predicted"/>
<protein>
    <submittedName>
        <fullName evidence="1">Uncharacterized protein</fullName>
    </submittedName>
</protein>
<organism evidence="1 2">
    <name type="scientific">Spiromyces aspiralis</name>
    <dbReference type="NCBI Taxonomy" id="68401"/>
    <lineage>
        <taxon>Eukaryota</taxon>
        <taxon>Fungi</taxon>
        <taxon>Fungi incertae sedis</taxon>
        <taxon>Zoopagomycota</taxon>
        <taxon>Kickxellomycotina</taxon>
        <taxon>Kickxellomycetes</taxon>
        <taxon>Kickxellales</taxon>
        <taxon>Kickxellaceae</taxon>
        <taxon>Spiromyces</taxon>
    </lineage>
</organism>
<dbReference type="Proteomes" id="UP001145114">
    <property type="component" value="Unassembled WGS sequence"/>
</dbReference>
<comment type="caution">
    <text evidence="1">The sequence shown here is derived from an EMBL/GenBank/DDBJ whole genome shotgun (WGS) entry which is preliminary data.</text>
</comment>
<gene>
    <name evidence="1" type="ORF">EV182_004429</name>
</gene>
<accession>A0ACC1HP89</accession>
<keyword evidence="2" id="KW-1185">Reference proteome</keyword>
<sequence length="376" mass="41106">MGRVATGSDIAALTNAGLANLAPFPVVFARVSPSHKLGIVDALQSKGHQVLMTGDGVNDAPAIKRADVGVAMGQHGSDITKQVAEVVLADNNFTTIVEAIKEGRHIFDNILKFIVYLLSCNTGEIMLFLMSTLINVDMPFTVIMILWANIIADVPPALSLGMEPPERRIMHRPPRHPKQGVINRVSAVVILLQAFFMAVATFAAYFVFDILPIADHLTMKHIVMDPDYKPSLFHQGTNLDNNDGNPNDRVAAARSLAFGVLTILQLNQAFLSRSITDSVFKTGIISNPWMLAGVSLSFGLYVMGSYIPGWRDWLNLVPLAWPSWIIMVGLVVVQVAFSELLKLAVRSWYRKHPIYGTLEVVGVPDSMAPKPQGSEL</sequence>
<evidence type="ECO:0000313" key="1">
    <source>
        <dbReference type="EMBL" id="KAJ1678262.1"/>
    </source>
</evidence>
<feature type="non-terminal residue" evidence="1">
    <location>
        <position position="376"/>
    </location>
</feature>
<dbReference type="EMBL" id="JAMZIH010001354">
    <property type="protein sequence ID" value="KAJ1678262.1"/>
    <property type="molecule type" value="Genomic_DNA"/>
</dbReference>
<reference evidence="1" key="1">
    <citation type="submission" date="2022-06" db="EMBL/GenBank/DDBJ databases">
        <title>Phylogenomic reconstructions and comparative analyses of Kickxellomycotina fungi.</title>
        <authorList>
            <person name="Reynolds N.K."/>
            <person name="Stajich J.E."/>
            <person name="Barry K."/>
            <person name="Grigoriev I.V."/>
            <person name="Crous P."/>
            <person name="Smith M.E."/>
        </authorList>
    </citation>
    <scope>NUCLEOTIDE SEQUENCE</scope>
    <source>
        <strain evidence="1">RSA 2271</strain>
    </source>
</reference>
<name>A0ACC1HP89_9FUNG</name>
<evidence type="ECO:0000313" key="2">
    <source>
        <dbReference type="Proteomes" id="UP001145114"/>
    </source>
</evidence>